<dbReference type="InterPro" id="IPR029063">
    <property type="entry name" value="SAM-dependent_MTases_sf"/>
</dbReference>
<evidence type="ECO:0000313" key="2">
    <source>
        <dbReference type="EMBL" id="PIS09686.1"/>
    </source>
</evidence>
<dbReference type="Gene3D" id="3.40.50.150">
    <property type="entry name" value="Vaccinia Virus protein VP39"/>
    <property type="match status" value="1"/>
</dbReference>
<accession>A0A2H0WAI8</accession>
<comment type="caution">
    <text evidence="2">The sequence shown here is derived from an EMBL/GenBank/DDBJ whole genome shotgun (WGS) entry which is preliminary data.</text>
</comment>
<dbReference type="EMBL" id="PEZT01000001">
    <property type="protein sequence ID" value="PIS09686.1"/>
    <property type="molecule type" value="Genomic_DNA"/>
</dbReference>
<dbReference type="SUPFAM" id="SSF53335">
    <property type="entry name" value="S-adenosyl-L-methionine-dependent methyltransferases"/>
    <property type="match status" value="1"/>
</dbReference>
<evidence type="ECO:0000259" key="1">
    <source>
        <dbReference type="Pfam" id="PF08241"/>
    </source>
</evidence>
<proteinExistence type="predicted"/>
<evidence type="ECO:0000313" key="3">
    <source>
        <dbReference type="Proteomes" id="UP000230093"/>
    </source>
</evidence>
<dbReference type="PANTHER" id="PTHR43591:SF24">
    <property type="entry name" value="2-METHOXY-6-POLYPRENYL-1,4-BENZOQUINOL METHYLASE, MITOCHONDRIAL"/>
    <property type="match status" value="1"/>
</dbReference>
<dbReference type="GO" id="GO:0008757">
    <property type="term" value="F:S-adenosylmethionine-dependent methyltransferase activity"/>
    <property type="evidence" value="ECO:0007669"/>
    <property type="project" value="InterPro"/>
</dbReference>
<dbReference type="CDD" id="cd02440">
    <property type="entry name" value="AdoMet_MTases"/>
    <property type="match status" value="1"/>
</dbReference>
<feature type="domain" description="Methyltransferase type 11" evidence="1">
    <location>
        <begin position="44"/>
        <end position="133"/>
    </location>
</feature>
<name>A0A2H0WAI8_9BACT</name>
<reference evidence="3" key="1">
    <citation type="submission" date="2017-09" db="EMBL/GenBank/DDBJ databases">
        <title>Depth-based differentiation of microbial function through sediment-hosted aquifers and enrichment of novel symbionts in the deep terrestrial subsurface.</title>
        <authorList>
            <person name="Probst A.J."/>
            <person name="Ladd B."/>
            <person name="Jarett J.K."/>
            <person name="Geller-Mcgrath D.E."/>
            <person name="Sieber C.M.K."/>
            <person name="Emerson J.B."/>
            <person name="Anantharaman K."/>
            <person name="Thomas B.C."/>
            <person name="Malmstrom R."/>
            <person name="Stieglmeier M."/>
            <person name="Klingl A."/>
            <person name="Woyke T."/>
            <person name="Ryan C.M."/>
            <person name="Banfield J.F."/>
        </authorList>
    </citation>
    <scope>NUCLEOTIDE SEQUENCE [LARGE SCALE GENOMIC DNA]</scope>
</reference>
<dbReference type="PANTHER" id="PTHR43591">
    <property type="entry name" value="METHYLTRANSFERASE"/>
    <property type="match status" value="1"/>
</dbReference>
<dbReference type="AlphaFoldDB" id="A0A2H0WAI8"/>
<protein>
    <recommendedName>
        <fullName evidence="1">Methyltransferase type 11 domain-containing protein</fullName>
    </recommendedName>
</protein>
<dbReference type="Proteomes" id="UP000230093">
    <property type="component" value="Unassembled WGS sequence"/>
</dbReference>
<dbReference type="InterPro" id="IPR013216">
    <property type="entry name" value="Methyltransf_11"/>
</dbReference>
<organism evidence="2 3">
    <name type="scientific">Candidatus Beckwithbacteria bacterium CG10_big_fil_rev_8_21_14_0_10_34_10</name>
    <dbReference type="NCBI Taxonomy" id="1974495"/>
    <lineage>
        <taxon>Bacteria</taxon>
        <taxon>Candidatus Beckwithiibacteriota</taxon>
    </lineage>
</organism>
<sequence length="204" mass="24297">MKKKQYYFDYLKNTEKFPRNLYHQAKHYLVDQAVSQCLSGFYILDAGCGLGNISGRYDKDYSIFGVDKEKSAIKYCRENYQGKYIKANLENLPFPKNKFNLILFLDTIEHLKNPERVLKELARVLKQKGKILICTINYANPLWFILENTWHRFFGGNCKTYSHDVHPTRYTEKLLLKQSNKYFKQIYSKNRVLAMELFYLGQKR</sequence>
<gene>
    <name evidence="2" type="ORF">COT75_00625</name>
</gene>
<dbReference type="Pfam" id="PF08241">
    <property type="entry name" value="Methyltransf_11"/>
    <property type="match status" value="1"/>
</dbReference>